<sequence>MTQTPRTESHGTDPAAAPRRHLHGTVGATLLALAAAALVSCGGGGGGNDDDDFVVPASGRTAPADVRMTWFGVSNWTLKIGDLNILIDGYMTRIPQNYFSGGGGGLAVTKAPWPIDKAEVEKVNGVLSKGPGSPINLILTGHSHFDHSFDTPHWAKITGAHVIGSRTTCFQVRALGVPESQCTPVYGGETFQLNERVTMRVVRWNHSGSHENNPEQHDPVELQAVPKPDANGALRGGVGEDFPNGGGNRGYLFTVRTADNKTINFFWTNSGAPQDLTTDSITDGVNYGSPIASLTKAMQDAKLDSLDLWIGAGGQPVASLTVPVIHPKVFMPNHLGSFYTPFSQGNTGPFRDPTLGNYLVTQGVGLVAPAQYLDAWVLDTNGLRAVDNGAMKQAYGF</sequence>
<evidence type="ECO:0000256" key="1">
    <source>
        <dbReference type="SAM" id="MobiDB-lite"/>
    </source>
</evidence>
<dbReference type="EMBL" id="JABWMJ010000006">
    <property type="protein sequence ID" value="NUZ06891.1"/>
    <property type="molecule type" value="Genomic_DNA"/>
</dbReference>
<dbReference type="InterPro" id="IPR050114">
    <property type="entry name" value="UPF0173_UPF0282_UlaG_hydrolase"/>
</dbReference>
<name>A0A7Y6TXC1_9BURK</name>
<dbReference type="InterPro" id="IPR036866">
    <property type="entry name" value="RibonucZ/Hydroxyglut_hydro"/>
</dbReference>
<gene>
    <name evidence="2" type="ORF">HQN59_14090</name>
</gene>
<protein>
    <submittedName>
        <fullName evidence="2">MBL fold metallo-hydrolase</fullName>
    </submittedName>
</protein>
<proteinExistence type="predicted"/>
<dbReference type="PANTHER" id="PTHR43546:SF3">
    <property type="entry name" value="UPF0173 METAL-DEPENDENT HYDROLASE MJ1163"/>
    <property type="match status" value="1"/>
</dbReference>
<dbReference type="PANTHER" id="PTHR43546">
    <property type="entry name" value="UPF0173 METAL-DEPENDENT HYDROLASE MJ1163-RELATED"/>
    <property type="match status" value="1"/>
</dbReference>
<dbReference type="GO" id="GO:0016787">
    <property type="term" value="F:hydrolase activity"/>
    <property type="evidence" value="ECO:0007669"/>
    <property type="project" value="UniProtKB-KW"/>
</dbReference>
<dbReference type="Proteomes" id="UP000529637">
    <property type="component" value="Unassembled WGS sequence"/>
</dbReference>
<keyword evidence="2" id="KW-0378">Hydrolase</keyword>
<reference evidence="2 3" key="1">
    <citation type="submission" date="2020-06" db="EMBL/GenBank/DDBJ databases">
        <title>Schlegella sp. ID0723 isolated from air conditioner.</title>
        <authorList>
            <person name="Kim D.Y."/>
            <person name="Kim D.-U."/>
        </authorList>
    </citation>
    <scope>NUCLEOTIDE SEQUENCE [LARGE SCALE GENOMIC DNA]</scope>
    <source>
        <strain evidence="2 3">ID0723</strain>
    </source>
</reference>
<evidence type="ECO:0000313" key="2">
    <source>
        <dbReference type="EMBL" id="NUZ06891.1"/>
    </source>
</evidence>
<organism evidence="2 3">
    <name type="scientific">Piscinibacter koreensis</name>
    <dbReference type="NCBI Taxonomy" id="2742824"/>
    <lineage>
        <taxon>Bacteria</taxon>
        <taxon>Pseudomonadati</taxon>
        <taxon>Pseudomonadota</taxon>
        <taxon>Betaproteobacteria</taxon>
        <taxon>Burkholderiales</taxon>
        <taxon>Sphaerotilaceae</taxon>
        <taxon>Piscinibacter</taxon>
    </lineage>
</organism>
<dbReference type="Gene3D" id="3.60.15.10">
    <property type="entry name" value="Ribonuclease Z/Hydroxyacylglutathione hydrolase-like"/>
    <property type="match status" value="1"/>
</dbReference>
<dbReference type="SUPFAM" id="SSF56281">
    <property type="entry name" value="Metallo-hydrolase/oxidoreductase"/>
    <property type="match status" value="1"/>
</dbReference>
<dbReference type="RefSeq" id="WP_176069741.1">
    <property type="nucleotide sequence ID" value="NZ_JABWMJ010000006.1"/>
</dbReference>
<feature type="region of interest" description="Disordered" evidence="1">
    <location>
        <begin position="1"/>
        <end position="20"/>
    </location>
</feature>
<comment type="caution">
    <text evidence="2">The sequence shown here is derived from an EMBL/GenBank/DDBJ whole genome shotgun (WGS) entry which is preliminary data.</text>
</comment>
<dbReference type="AlphaFoldDB" id="A0A7Y6TXC1"/>
<keyword evidence="3" id="KW-1185">Reference proteome</keyword>
<accession>A0A7Y6TXC1</accession>
<evidence type="ECO:0000313" key="3">
    <source>
        <dbReference type="Proteomes" id="UP000529637"/>
    </source>
</evidence>